<evidence type="ECO:0000313" key="8">
    <source>
        <dbReference type="EMBL" id="CAD7222198.1"/>
    </source>
</evidence>
<dbReference type="OrthoDB" id="1935234at2759"/>
<dbReference type="SUPFAM" id="SSF50978">
    <property type="entry name" value="WD40 repeat-like"/>
    <property type="match status" value="2"/>
</dbReference>
<keyword evidence="5" id="KW-0175">Coiled coil</keyword>
<dbReference type="Gene3D" id="2.130.10.10">
    <property type="entry name" value="YVTN repeat-like/Quinoprotein amine dehydrogenase"/>
    <property type="match status" value="2"/>
</dbReference>
<name>A0A7R8VZZ0_9CRUS</name>
<dbReference type="GO" id="GO:0003341">
    <property type="term" value="P:cilium movement"/>
    <property type="evidence" value="ECO:0007669"/>
    <property type="project" value="UniProtKB-ARBA"/>
</dbReference>
<dbReference type="InterPro" id="IPR001680">
    <property type="entry name" value="WD40_rpt"/>
</dbReference>
<keyword evidence="3" id="KW-0853">WD repeat</keyword>
<evidence type="ECO:0000256" key="1">
    <source>
        <dbReference type="ARBA" id="ARBA00004430"/>
    </source>
</evidence>
<proteinExistence type="predicted"/>
<sequence>MTESPRHKGPLTAPKCRGGNPASFNTWLGALSQQRAGKSVVLTGSASGSLHMWKEYEIECAVTRAQGKPCHTGAITWIGMEESEIITVGHDGFIRIWDSESIESAEVDDGKISVEPMSELRVKPGARLQCMANVPERDGIWFIQDAFGKIWRADLSFSLSSSAPVVVYETHCGPASSLLSRPPLNPEATKGILVSVASDGAVRLNDLDRSCCLGSCVCNSAASAAVWLGEEFRNFCVGFEDGIVRVFFLNPMVQTVADSSNNSGSGDSESQSEDSSSAIDAIDVCLVQALRPHSQKITGLAVLDNEFLVSSSMDGNIFLFSLSSVSGNADIPVHHLTQLGSIDVRRVPLHLTALKLHMVATDENKFQFNLLVGCQKGVVIRLDVPKSVEPIDSCSYELQGVQRTKLQVALDTCHVLYIYVSACEDIIYSVASDNEMTFISKINVFAKEILEHWTWEDFGSSYVSISNYCLLMGSVDGYLRFRIVPDHLEQSSDEIDKWWSSNQGWSTLRRIHDGPVTAAAFAFSAQIFTGGEDMNIFSFHWEEAKLLQPWPCTSLKSLSDVPRVVDIEDTSQPTLKEELQKMESERLNRAAEERKAEVKRSLAKLRKQFKSVVINNEKLPPHVRLGPSEFEFDPRITREIRDRTEQDLKATERQMAWRLEYLRRIREGLEKHFVQPWEWEEFQVNSFDKKIQIKTMPVKFLPDSVSMEFTEIEKQLESTNELVGDDVEGREKVKEEPVDDEVLELMKSQPAKLTRIQTEICVSEDPETQRAIAKYEKKRTERLQRLKEWDALMMEEPPETTAEEKGEACKLLSEEDHIIMMKTIPEYKPDPAKVNALLKKFELLKIRTELHQMVCDFNSRVKKKRDEKKQIVEKCSEIVSQYEALQRTLPLKMAVPSPTIPEMDPAECPEDKWIITDELLEQIEVEMKGDISSFRRSDSSSDKGSIAEILAKRDSLAEDMQQLLKDFDVSLLDLYNEWADLSVALSYGRMRTLLLRDEVENLMTFQDREEELNHVIKEKDVIVKSTRAKLAHISSMICSLEQILACTNEQQTIAAGNFQVITLDTPNFLQFLENIFLSSAEVDESHILESRPKGCPESLLLNVLQLRKKRLELEGYSAKLRKKLACLLETLEEVNRKHESAQKNYGIVKKDIDALQREKFSALNALDDVLVIRLPQINGKEAPWSLDDAVVFPTARLEHLQSTLTTLVEETVEESKRYKENLVCSNSLRKELNEFKSKIGDLKLECDMWMEKKFGMKNVDLETLLSLDFSISVERSVEALEAKRKLVQERKRLEKVEVASLEDRLAILTRENTVKQTTLNVLLGRRTALQALMDSKKKMLAYESAHPIDAEARIEELKRIIHYIEERSAYLEKLKFQVLGLKCKGINPLRFVEMAEANDYES</sequence>
<organism evidence="8">
    <name type="scientific">Cyprideis torosa</name>
    <dbReference type="NCBI Taxonomy" id="163714"/>
    <lineage>
        <taxon>Eukaryota</taxon>
        <taxon>Metazoa</taxon>
        <taxon>Ecdysozoa</taxon>
        <taxon>Arthropoda</taxon>
        <taxon>Crustacea</taxon>
        <taxon>Oligostraca</taxon>
        <taxon>Ostracoda</taxon>
        <taxon>Podocopa</taxon>
        <taxon>Podocopida</taxon>
        <taxon>Cytherocopina</taxon>
        <taxon>Cytheroidea</taxon>
        <taxon>Cytherideidae</taxon>
        <taxon>Cyprideis</taxon>
    </lineage>
</organism>
<keyword evidence="4" id="KW-0677">Repeat</keyword>
<dbReference type="PANTHER" id="PTHR14885">
    <property type="entry name" value="CILIA- AND FLAGELLA-ASSOCIATED PROTEIN 43-RELATED"/>
    <property type="match status" value="1"/>
</dbReference>
<dbReference type="InterPro" id="IPR015943">
    <property type="entry name" value="WD40/YVTN_repeat-like_dom_sf"/>
</dbReference>
<dbReference type="GO" id="GO:0005930">
    <property type="term" value="C:axoneme"/>
    <property type="evidence" value="ECO:0007669"/>
    <property type="project" value="UniProtKB-SubCell"/>
</dbReference>
<evidence type="ECO:0000256" key="5">
    <source>
        <dbReference type="ARBA" id="ARBA00023054"/>
    </source>
</evidence>
<evidence type="ECO:0000256" key="2">
    <source>
        <dbReference type="ARBA" id="ARBA00022490"/>
    </source>
</evidence>
<gene>
    <name evidence="8" type="ORF">CTOB1V02_LOCUS213</name>
</gene>
<dbReference type="InterPro" id="IPR036322">
    <property type="entry name" value="WD40_repeat_dom_sf"/>
</dbReference>
<dbReference type="Pfam" id="PF00400">
    <property type="entry name" value="WD40"/>
    <property type="match status" value="1"/>
</dbReference>
<keyword evidence="7" id="KW-0966">Cell projection</keyword>
<keyword evidence="2" id="KW-0963">Cytoplasm</keyword>
<accession>A0A7R8VZZ0</accession>
<dbReference type="SMART" id="SM00320">
    <property type="entry name" value="WD40"/>
    <property type="match status" value="6"/>
</dbReference>
<protein>
    <submittedName>
        <fullName evidence="8">Uncharacterized protein</fullName>
    </submittedName>
</protein>
<evidence type="ECO:0000256" key="6">
    <source>
        <dbReference type="ARBA" id="ARBA00023212"/>
    </source>
</evidence>
<dbReference type="EMBL" id="OB660036">
    <property type="protein sequence ID" value="CAD7222198.1"/>
    <property type="molecule type" value="Genomic_DNA"/>
</dbReference>
<comment type="subcellular location">
    <subcellularLocation>
        <location evidence="1">Cytoplasm</location>
        <location evidence="1">Cytoskeleton</location>
        <location evidence="1">Cilium axoneme</location>
    </subcellularLocation>
</comment>
<evidence type="ECO:0000256" key="4">
    <source>
        <dbReference type="ARBA" id="ARBA00022737"/>
    </source>
</evidence>
<keyword evidence="6" id="KW-0206">Cytoskeleton</keyword>
<reference evidence="8" key="1">
    <citation type="submission" date="2020-11" db="EMBL/GenBank/DDBJ databases">
        <authorList>
            <person name="Tran Van P."/>
        </authorList>
    </citation>
    <scope>NUCLEOTIDE SEQUENCE</scope>
</reference>
<dbReference type="PANTHER" id="PTHR14885:SF3">
    <property type="entry name" value="CILIA- AND FLAGELLA-ASSOCIATED PROTEIN 44"/>
    <property type="match status" value="1"/>
</dbReference>
<evidence type="ECO:0000256" key="7">
    <source>
        <dbReference type="ARBA" id="ARBA00023273"/>
    </source>
</evidence>
<evidence type="ECO:0000256" key="3">
    <source>
        <dbReference type="ARBA" id="ARBA00022574"/>
    </source>
</evidence>